<gene>
    <name evidence="1" type="ORF">TSPGSL018_30046</name>
</gene>
<organism evidence="1">
    <name type="scientific">Tetraselmis sp. GSL018</name>
    <dbReference type="NCBI Taxonomy" id="582737"/>
    <lineage>
        <taxon>Eukaryota</taxon>
        <taxon>Viridiplantae</taxon>
        <taxon>Chlorophyta</taxon>
        <taxon>core chlorophytes</taxon>
        <taxon>Chlorodendrophyceae</taxon>
        <taxon>Chlorodendrales</taxon>
        <taxon>Chlorodendraceae</taxon>
        <taxon>Tetraselmis</taxon>
    </lineage>
</organism>
<evidence type="ECO:0000313" key="1">
    <source>
        <dbReference type="EMBL" id="JAC72978.1"/>
    </source>
</evidence>
<name>A0A061RLU9_9CHLO</name>
<feature type="non-terminal residue" evidence="1">
    <location>
        <position position="317"/>
    </location>
</feature>
<dbReference type="EMBL" id="GBEZ01012964">
    <property type="protein sequence ID" value="JAC72978.1"/>
    <property type="molecule type" value="Transcribed_RNA"/>
</dbReference>
<sequence>APLKSDDSSCGYLKLDSGMEMADLESLPRRPAGIKKYAAVHQGTGLHQLQCASKAVACSPVNTAIPRVDVARNGYGLYTNHTLGCLSEIEEAQFKPFMCAEDPRSSSTGSEDSCFEAYNFDSMQKEEIPYAMHDSPNSMPRNEHYEMHIRKSMSALSVNAEPYDPIKKCMAGFCPSSAHDKHGMTANRQKLFPPCHGQLQASSATHCGADAVRSFRGASMLGGQITDYGVVDLLEGSPSLVQSPAAPQQQSTGLQWICHDTTPWLLGEELGLLQPMPCTNPHVESRQEGSISYDSGERVDMSLYHSKSLMNMEQCNG</sequence>
<reference evidence="1" key="1">
    <citation type="submission" date="2014-05" db="EMBL/GenBank/DDBJ databases">
        <title>The transcriptome of the halophilic microalga Tetraselmis sp. GSL018 isolated from the Great Salt Lake, Utah.</title>
        <authorList>
            <person name="Jinkerson R.E."/>
            <person name="D'Adamo S."/>
            <person name="Posewitz M.C."/>
        </authorList>
    </citation>
    <scope>NUCLEOTIDE SEQUENCE</scope>
    <source>
        <strain evidence="1">GSL018</strain>
    </source>
</reference>
<dbReference type="AlphaFoldDB" id="A0A061RLU9"/>
<feature type="non-terminal residue" evidence="1">
    <location>
        <position position="1"/>
    </location>
</feature>
<proteinExistence type="predicted"/>
<accession>A0A061RLU9</accession>
<protein>
    <submittedName>
        <fullName evidence="1">Uncharacterized protein</fullName>
    </submittedName>
</protein>